<dbReference type="PANTHER" id="PTHR45849">
    <property type="entry name" value="FACT COMPLEX SUBUNIT SSRP1"/>
    <property type="match status" value="1"/>
</dbReference>
<evidence type="ECO:0000256" key="1">
    <source>
        <dbReference type="ARBA" id="ARBA00010060"/>
    </source>
</evidence>
<dbReference type="PANTHER" id="PTHR45849:SF1">
    <property type="entry name" value="FACT COMPLEX SUBUNIT SSRP1"/>
    <property type="match status" value="1"/>
</dbReference>
<dbReference type="EMBL" id="LHPF02000012">
    <property type="protein sequence ID" value="PSC71936.1"/>
    <property type="molecule type" value="Genomic_DNA"/>
</dbReference>
<name>A0A2P6VCW9_9CHLO</name>
<dbReference type="GO" id="GO:0042393">
    <property type="term" value="F:histone binding"/>
    <property type="evidence" value="ECO:0007669"/>
    <property type="project" value="TreeGrafter"/>
</dbReference>
<feature type="region of interest" description="Disordered" evidence="10">
    <location>
        <begin position="311"/>
        <end position="457"/>
    </location>
</feature>
<evidence type="ECO:0000259" key="11">
    <source>
        <dbReference type="SMART" id="SM01287"/>
    </source>
</evidence>
<dbReference type="PRINTS" id="PR00887">
    <property type="entry name" value="SSRCOGNITION"/>
</dbReference>
<evidence type="ECO:0000256" key="2">
    <source>
        <dbReference type="ARBA" id="ARBA00022454"/>
    </source>
</evidence>
<keyword evidence="6 9" id="KW-0804">Transcription</keyword>
<comment type="function">
    <text evidence="9">Component of the FACT complex, a general chromatin factor that acts to reorganize nucleosomes. The FACT complex is involved in multiple processes that require DNA as a template such as mRNA elongation, DNA replication and DNA repair. During transcription elongation the FACT complex acts as a histone chaperone that both destabilizes and restores nucleosomal structure. It facilitates the passage of RNA polymerase II and transcription by promoting the dissociation of one histone H2A-H2B dimer from the nucleosome, then subsequently promotes the reestablishment of the nucleosome following the passage of RNA polymerase II.</text>
</comment>
<dbReference type="GO" id="GO:0006260">
    <property type="term" value="P:DNA replication"/>
    <property type="evidence" value="ECO:0007669"/>
    <property type="project" value="UniProtKB-KW"/>
</dbReference>
<dbReference type="AlphaFoldDB" id="A0A2P6VCW9"/>
<comment type="subcellular location">
    <subcellularLocation>
        <location evidence="9">Nucleus</location>
    </subcellularLocation>
    <subcellularLocation>
        <location evidence="9">Chromosome</location>
    </subcellularLocation>
</comment>
<accession>A0A2P6VCW9</accession>
<dbReference type="GO" id="GO:0003677">
    <property type="term" value="F:DNA binding"/>
    <property type="evidence" value="ECO:0007669"/>
    <property type="project" value="InterPro"/>
</dbReference>
<evidence type="ECO:0000256" key="6">
    <source>
        <dbReference type="ARBA" id="ARBA00023163"/>
    </source>
</evidence>
<evidence type="ECO:0000256" key="9">
    <source>
        <dbReference type="RuleBase" id="RU364013"/>
    </source>
</evidence>
<dbReference type="STRING" id="554055.A0A2P6VCW9"/>
<dbReference type="InterPro" id="IPR011993">
    <property type="entry name" value="PH-like_dom_sf"/>
</dbReference>
<dbReference type="SUPFAM" id="SSF50729">
    <property type="entry name" value="PH domain-like"/>
    <property type="match status" value="1"/>
</dbReference>
<keyword evidence="4 9" id="KW-0227">DNA damage</keyword>
<protein>
    <recommendedName>
        <fullName evidence="9">FACT complex subunit SSRP1</fullName>
    </recommendedName>
</protein>
<feature type="compositionally biased region" description="Acidic residues" evidence="10">
    <location>
        <begin position="332"/>
        <end position="368"/>
    </location>
</feature>
<dbReference type="InterPro" id="IPR000969">
    <property type="entry name" value="SSRP1/POB3"/>
</dbReference>
<dbReference type="InterPro" id="IPR013719">
    <property type="entry name" value="RTT106/SPT16-like_middle_dom"/>
</dbReference>
<sequence>MDTLRAAVKGCSTGPQLVAALENAAELANGPIPALVAAVIGEAKGGGAAVADGSAAPAPPAAAVAAAAPTERKSLEDALCVVEGLMFLSPRGKQVLALYPDCLLVRTPKADLAVPWGAIMHVAIIDSIPGDTKGKVLLYLHIDSGAKVMNGKTPLHAVVIQTTAEAQLDVAHPQGAAGQRLQGPAPVVLCQALGAVPGGPAPACFISPDPQFFQSAAKAAGVKAHVKARDGFLYPLPSALCFLEAPQLFLPHAAIASLELMRAGGASATFDLVVHLKQNGAKPVEFGMIGRGEVGAIEDYINKCRLAVGAEASSGGEEEEEEAVGWGNGEEAAAEVEEDSDDPEDEDWAVSSGSDEEEEGEGSEEEEQQQAGEGAQQAASGSSKRKREESEAGEEDEDEDDDDDDDEDEISDEESGSDEEGSVELVSEDDFSTGQLRSMIASEGGSSGAGRPKRQRT</sequence>
<comment type="similarity">
    <text evidence="1 9">Belongs to the SSRP1 family.</text>
</comment>
<evidence type="ECO:0000256" key="5">
    <source>
        <dbReference type="ARBA" id="ARBA00023015"/>
    </source>
</evidence>
<dbReference type="SMART" id="SM01287">
    <property type="entry name" value="Rtt106"/>
    <property type="match status" value="1"/>
</dbReference>
<evidence type="ECO:0000256" key="10">
    <source>
        <dbReference type="SAM" id="MobiDB-lite"/>
    </source>
</evidence>
<dbReference type="Proteomes" id="UP000239649">
    <property type="component" value="Unassembled WGS sequence"/>
</dbReference>
<dbReference type="GO" id="GO:0035101">
    <property type="term" value="C:FACT complex"/>
    <property type="evidence" value="ECO:0007669"/>
    <property type="project" value="TreeGrafter"/>
</dbReference>
<keyword evidence="13" id="KW-1185">Reference proteome</keyword>
<evidence type="ECO:0000256" key="3">
    <source>
        <dbReference type="ARBA" id="ARBA00022705"/>
    </source>
</evidence>
<dbReference type="Gene3D" id="2.30.29.30">
    <property type="entry name" value="Pleckstrin-homology domain (PH domain)/Phosphotyrosine-binding domain (PTB)"/>
    <property type="match status" value="1"/>
</dbReference>
<dbReference type="Gene3D" id="2.30.29.150">
    <property type="match status" value="1"/>
</dbReference>
<evidence type="ECO:0000256" key="8">
    <source>
        <dbReference type="ARBA" id="ARBA00023242"/>
    </source>
</evidence>
<dbReference type="InterPro" id="IPR050454">
    <property type="entry name" value="RTT106/SSRP1_HistChap/FACT"/>
</dbReference>
<dbReference type="Pfam" id="PF08512">
    <property type="entry name" value="Rttp106-like_middle"/>
    <property type="match status" value="1"/>
</dbReference>
<dbReference type="OrthoDB" id="498543at2759"/>
<proteinExistence type="inferred from homology"/>
<dbReference type="GO" id="GO:0006281">
    <property type="term" value="P:DNA repair"/>
    <property type="evidence" value="ECO:0007669"/>
    <property type="project" value="UniProtKB-KW"/>
</dbReference>
<feature type="compositionally biased region" description="Low complexity" evidence="10">
    <location>
        <begin position="369"/>
        <end position="382"/>
    </location>
</feature>
<feature type="domain" description="Histone chaperone RTT106/FACT complex subunit SPT16-like middle" evidence="11">
    <location>
        <begin position="219"/>
        <end position="311"/>
    </location>
</feature>
<comment type="caution">
    <text evidence="12">The sequence shown here is derived from an EMBL/GenBank/DDBJ whole genome shotgun (WGS) entry which is preliminary data.</text>
</comment>
<dbReference type="GO" id="GO:0031491">
    <property type="term" value="F:nucleosome binding"/>
    <property type="evidence" value="ECO:0007669"/>
    <property type="project" value="TreeGrafter"/>
</dbReference>
<keyword evidence="2 9" id="KW-0158">Chromosome</keyword>
<evidence type="ECO:0000256" key="7">
    <source>
        <dbReference type="ARBA" id="ARBA00023204"/>
    </source>
</evidence>
<evidence type="ECO:0000256" key="4">
    <source>
        <dbReference type="ARBA" id="ARBA00022763"/>
    </source>
</evidence>
<gene>
    <name evidence="12" type="ORF">C2E20_4775</name>
</gene>
<keyword evidence="8 9" id="KW-0539">Nucleus</keyword>
<evidence type="ECO:0000313" key="13">
    <source>
        <dbReference type="Proteomes" id="UP000239649"/>
    </source>
</evidence>
<keyword evidence="5 9" id="KW-0805">Transcription regulation</keyword>
<feature type="compositionally biased region" description="Acidic residues" evidence="10">
    <location>
        <begin position="391"/>
        <end position="431"/>
    </location>
</feature>
<keyword evidence="3 9" id="KW-0235">DNA replication</keyword>
<organism evidence="12 13">
    <name type="scientific">Micractinium conductrix</name>
    <dbReference type="NCBI Taxonomy" id="554055"/>
    <lineage>
        <taxon>Eukaryota</taxon>
        <taxon>Viridiplantae</taxon>
        <taxon>Chlorophyta</taxon>
        <taxon>core chlorophytes</taxon>
        <taxon>Trebouxiophyceae</taxon>
        <taxon>Chlorellales</taxon>
        <taxon>Chlorellaceae</taxon>
        <taxon>Chlorella clade</taxon>
        <taxon>Micractinium</taxon>
    </lineage>
</organism>
<keyword evidence="7 9" id="KW-0234">DNA repair</keyword>
<evidence type="ECO:0000313" key="12">
    <source>
        <dbReference type="EMBL" id="PSC71936.1"/>
    </source>
</evidence>
<reference evidence="12 13" key="1">
    <citation type="journal article" date="2018" name="Plant J.">
        <title>Genome sequences of Chlorella sorokiniana UTEX 1602 and Micractinium conductrix SAG 241.80: implications to maltose excretion by a green alga.</title>
        <authorList>
            <person name="Arriola M.B."/>
            <person name="Velmurugan N."/>
            <person name="Zhang Y."/>
            <person name="Plunkett M.H."/>
            <person name="Hondzo H."/>
            <person name="Barney B.M."/>
        </authorList>
    </citation>
    <scope>NUCLEOTIDE SEQUENCE [LARGE SCALE GENOMIC DNA]</scope>
    <source>
        <strain evidence="12 13">SAG 241.80</strain>
    </source>
</reference>